<dbReference type="Proteomes" id="UP001143545">
    <property type="component" value="Unassembled WGS sequence"/>
</dbReference>
<evidence type="ECO:0000256" key="1">
    <source>
        <dbReference type="SAM" id="Phobius"/>
    </source>
</evidence>
<name>A0A9W6B5Z0_9FLAO</name>
<keyword evidence="1" id="KW-0812">Transmembrane</keyword>
<evidence type="ECO:0000313" key="3">
    <source>
        <dbReference type="Proteomes" id="UP001143545"/>
    </source>
</evidence>
<reference evidence="2" key="1">
    <citation type="submission" date="2022-07" db="EMBL/GenBank/DDBJ databases">
        <title>Taxonomy of Novel Oxalotrophic and Methylotrophic Bacteria.</title>
        <authorList>
            <person name="Sahin N."/>
            <person name="Tani A."/>
        </authorList>
    </citation>
    <scope>NUCLEOTIDE SEQUENCE</scope>
    <source>
        <strain evidence="2">AM327</strain>
    </source>
</reference>
<organism evidence="2 3">
    <name type="scientific">Neptunitalea chrysea</name>
    <dbReference type="NCBI Taxonomy" id="1647581"/>
    <lineage>
        <taxon>Bacteria</taxon>
        <taxon>Pseudomonadati</taxon>
        <taxon>Bacteroidota</taxon>
        <taxon>Flavobacteriia</taxon>
        <taxon>Flavobacteriales</taxon>
        <taxon>Flavobacteriaceae</taxon>
        <taxon>Neptunitalea</taxon>
    </lineage>
</organism>
<proteinExistence type="predicted"/>
<accession>A0A9W6B5Z0</accession>
<gene>
    <name evidence="2" type="ORF">NBRC110019_09660</name>
</gene>
<sequence>MGAINIMTIIAAKYISFLVNIILVLVNTKAGIKAITKNKILYLFSKPIENTIAAK</sequence>
<evidence type="ECO:0000313" key="2">
    <source>
        <dbReference type="EMBL" id="GLB51927.1"/>
    </source>
</evidence>
<protein>
    <submittedName>
        <fullName evidence="2">Uncharacterized protein</fullName>
    </submittedName>
</protein>
<keyword evidence="3" id="KW-1185">Reference proteome</keyword>
<keyword evidence="1" id="KW-0472">Membrane</keyword>
<comment type="caution">
    <text evidence="2">The sequence shown here is derived from an EMBL/GenBank/DDBJ whole genome shotgun (WGS) entry which is preliminary data.</text>
</comment>
<keyword evidence="1" id="KW-1133">Transmembrane helix</keyword>
<feature type="transmembrane region" description="Helical" evidence="1">
    <location>
        <begin position="6"/>
        <end position="26"/>
    </location>
</feature>
<dbReference type="AlphaFoldDB" id="A0A9W6B5Z0"/>
<dbReference type="EMBL" id="BRVP01000005">
    <property type="protein sequence ID" value="GLB51927.1"/>
    <property type="molecule type" value="Genomic_DNA"/>
</dbReference>